<keyword evidence="2" id="KW-1185">Reference proteome</keyword>
<protein>
    <submittedName>
        <fullName evidence="1">Uncharacterized protein</fullName>
    </submittedName>
</protein>
<dbReference type="EMBL" id="LR746268">
    <property type="protein sequence ID" value="CAA7396916.1"/>
    <property type="molecule type" value="Genomic_DNA"/>
</dbReference>
<organism evidence="1 2">
    <name type="scientific">Spirodela intermedia</name>
    <name type="common">Intermediate duckweed</name>
    <dbReference type="NCBI Taxonomy" id="51605"/>
    <lineage>
        <taxon>Eukaryota</taxon>
        <taxon>Viridiplantae</taxon>
        <taxon>Streptophyta</taxon>
        <taxon>Embryophyta</taxon>
        <taxon>Tracheophyta</taxon>
        <taxon>Spermatophyta</taxon>
        <taxon>Magnoliopsida</taxon>
        <taxon>Liliopsida</taxon>
        <taxon>Araceae</taxon>
        <taxon>Lemnoideae</taxon>
        <taxon>Spirodela</taxon>
    </lineage>
</organism>
<sequence length="101" mass="11810">MPMIFCKLRGPSYSLGSYSFRRRVDRASSARNGLRMEQLARISPWLPVRTFSIPIFATEYANFSKKRLWSTAKLMTRSLVLLSVWRVWSEVKSPCCFIRLT</sequence>
<name>A0A7I8KI28_SPIIN</name>
<evidence type="ECO:0000313" key="1">
    <source>
        <dbReference type="EMBL" id="CAA7396916.1"/>
    </source>
</evidence>
<accession>A0A7I8KI28</accession>
<evidence type="ECO:0000313" key="2">
    <source>
        <dbReference type="Proteomes" id="UP000663760"/>
    </source>
</evidence>
<gene>
    <name evidence="1" type="ORF">SI8410_05007579</name>
</gene>
<dbReference type="AlphaFoldDB" id="A0A7I8KI28"/>
<reference evidence="1" key="1">
    <citation type="submission" date="2020-02" db="EMBL/GenBank/DDBJ databases">
        <authorList>
            <person name="Scholz U."/>
            <person name="Mascher M."/>
            <person name="Fiebig A."/>
        </authorList>
    </citation>
    <scope>NUCLEOTIDE SEQUENCE</scope>
</reference>
<dbReference type="Proteomes" id="UP000663760">
    <property type="component" value="Chromosome 5"/>
</dbReference>
<proteinExistence type="predicted"/>